<proteinExistence type="predicted"/>
<evidence type="ECO:0000313" key="6">
    <source>
        <dbReference type="EMBL" id="SIT38756.1"/>
    </source>
</evidence>
<keyword evidence="2 5" id="KW-0812">Transmembrane</keyword>
<evidence type="ECO:0000313" key="7">
    <source>
        <dbReference type="Proteomes" id="UP000187012"/>
    </source>
</evidence>
<evidence type="ECO:0000256" key="4">
    <source>
        <dbReference type="ARBA" id="ARBA00023136"/>
    </source>
</evidence>
<gene>
    <name evidence="6" type="ORF">BN2475_170042</name>
</gene>
<feature type="transmembrane region" description="Helical" evidence="5">
    <location>
        <begin position="51"/>
        <end position="68"/>
    </location>
</feature>
<comment type="subcellular location">
    <subcellularLocation>
        <location evidence="1">Membrane</location>
    </subcellularLocation>
</comment>
<keyword evidence="7" id="KW-1185">Reference proteome</keyword>
<dbReference type="Pfam" id="PF05101">
    <property type="entry name" value="VirB3"/>
    <property type="match status" value="1"/>
</dbReference>
<name>A0A1N7RUH3_9BURK</name>
<evidence type="ECO:0000256" key="1">
    <source>
        <dbReference type="ARBA" id="ARBA00004370"/>
    </source>
</evidence>
<evidence type="ECO:0000256" key="3">
    <source>
        <dbReference type="ARBA" id="ARBA00022989"/>
    </source>
</evidence>
<keyword evidence="4 5" id="KW-0472">Membrane</keyword>
<dbReference type="AlphaFoldDB" id="A0A1N7RUH3"/>
<reference evidence="6 7" key="1">
    <citation type="submission" date="2016-12" db="EMBL/GenBank/DDBJ databases">
        <authorList>
            <person name="Song W.-J."/>
            <person name="Kurnit D.M."/>
        </authorList>
    </citation>
    <scope>NUCLEOTIDE SEQUENCE [LARGE SCALE GENOMIC DNA]</scope>
    <source>
        <strain evidence="6 7">STM7296</strain>
    </source>
</reference>
<sequence length="145" mass="16765">MTDEKARYPGFNGLGRTAAIWGVPYMAMLVVVVASMFTGVLVAFFVGPGGLLFVFLGFPVLLWFKHICETDDQGLWIMWLQFRCRFYFWQLRIRARVNAGRAAPNFGNTSTLAPLRCGRQRRVFRDFLQPLSKGERRLRELEREP</sequence>
<dbReference type="InterPro" id="IPR007792">
    <property type="entry name" value="T4SS_VirB3/TrbD/AvhB"/>
</dbReference>
<protein>
    <submittedName>
        <fullName evidence="6">Type IV secretory pathway VirB3 family protein</fullName>
    </submittedName>
</protein>
<dbReference type="EMBL" id="CYGX02000017">
    <property type="protein sequence ID" value="SIT38756.1"/>
    <property type="molecule type" value="Genomic_DNA"/>
</dbReference>
<dbReference type="Proteomes" id="UP000187012">
    <property type="component" value="Unassembled WGS sequence"/>
</dbReference>
<dbReference type="RefSeq" id="WP_094779168.1">
    <property type="nucleotide sequence ID" value="NZ_CYGX02000017.1"/>
</dbReference>
<accession>A0A1N7RUH3</accession>
<keyword evidence="3 5" id="KW-1133">Transmembrane helix</keyword>
<organism evidence="6 7">
    <name type="scientific">Paraburkholderia ribeironis</name>
    <dbReference type="NCBI Taxonomy" id="1247936"/>
    <lineage>
        <taxon>Bacteria</taxon>
        <taxon>Pseudomonadati</taxon>
        <taxon>Pseudomonadota</taxon>
        <taxon>Betaproteobacteria</taxon>
        <taxon>Burkholderiales</taxon>
        <taxon>Burkholderiaceae</taxon>
        <taxon>Paraburkholderia</taxon>
    </lineage>
</organism>
<dbReference type="STRING" id="1247936.BN2475_170042"/>
<dbReference type="GO" id="GO:0016020">
    <property type="term" value="C:membrane"/>
    <property type="evidence" value="ECO:0007669"/>
    <property type="project" value="UniProtKB-SubCell"/>
</dbReference>
<dbReference type="OrthoDB" id="6631425at2"/>
<feature type="transmembrane region" description="Helical" evidence="5">
    <location>
        <begin position="21"/>
        <end position="45"/>
    </location>
</feature>
<evidence type="ECO:0000256" key="5">
    <source>
        <dbReference type="SAM" id="Phobius"/>
    </source>
</evidence>
<evidence type="ECO:0000256" key="2">
    <source>
        <dbReference type="ARBA" id="ARBA00022692"/>
    </source>
</evidence>